<protein>
    <submittedName>
        <fullName evidence="7">Anaerobic glycerol-3-phosphate dehydrogenase subunit C</fullName>
    </submittedName>
</protein>
<dbReference type="RefSeq" id="WP_168060086.1">
    <property type="nucleotide sequence ID" value="NZ_VTOW01000002.1"/>
</dbReference>
<feature type="domain" description="4Fe-4S ferredoxin-type" evidence="6">
    <location>
        <begin position="18"/>
        <end position="48"/>
    </location>
</feature>
<gene>
    <name evidence="7" type="ORF">MNODULE_11920</name>
</gene>
<dbReference type="PROSITE" id="PS51379">
    <property type="entry name" value="4FE4S_FER_2"/>
    <property type="match status" value="1"/>
</dbReference>
<dbReference type="Gene3D" id="3.30.70.20">
    <property type="match status" value="1"/>
</dbReference>
<dbReference type="InterPro" id="IPR017900">
    <property type="entry name" value="4Fe4S_Fe_S_CS"/>
</dbReference>
<evidence type="ECO:0000256" key="3">
    <source>
        <dbReference type="ARBA" id="ARBA00022737"/>
    </source>
</evidence>
<accession>A0A7X6DQD5</accession>
<dbReference type="EMBL" id="VTOW01000002">
    <property type="protein sequence ID" value="NKE71446.1"/>
    <property type="molecule type" value="Genomic_DNA"/>
</dbReference>
<dbReference type="InterPro" id="IPR004017">
    <property type="entry name" value="Cys_rich_dom"/>
</dbReference>
<comment type="caution">
    <text evidence="7">The sequence shown here is derived from an EMBL/GenBank/DDBJ whole genome shotgun (WGS) entry which is preliminary data.</text>
</comment>
<keyword evidence="8" id="KW-1185">Reference proteome</keyword>
<reference evidence="7 8" key="1">
    <citation type="journal article" date="2020" name="Nature">
        <title>Bacterial chemolithoautotrophy via manganese oxidation.</title>
        <authorList>
            <person name="Yu H."/>
            <person name="Leadbetter J.R."/>
        </authorList>
    </citation>
    <scope>NUCLEOTIDE SEQUENCE [LARGE SCALE GENOMIC DNA]</scope>
    <source>
        <strain evidence="7 8">Mn-1</strain>
    </source>
</reference>
<evidence type="ECO:0000256" key="2">
    <source>
        <dbReference type="ARBA" id="ARBA00022723"/>
    </source>
</evidence>
<dbReference type="InterPro" id="IPR017896">
    <property type="entry name" value="4Fe4S_Fe-S-bd"/>
</dbReference>
<dbReference type="PANTHER" id="PTHR32479">
    <property type="entry name" value="GLYCOLATE OXIDASE IRON-SULFUR SUBUNIT"/>
    <property type="match status" value="1"/>
</dbReference>
<dbReference type="Pfam" id="PF02754">
    <property type="entry name" value="CCG"/>
    <property type="match status" value="2"/>
</dbReference>
<dbReference type="GO" id="GO:0046872">
    <property type="term" value="F:metal ion binding"/>
    <property type="evidence" value="ECO:0007669"/>
    <property type="project" value="UniProtKB-KW"/>
</dbReference>
<dbReference type="GO" id="GO:0016491">
    <property type="term" value="F:oxidoreductase activity"/>
    <property type="evidence" value="ECO:0007669"/>
    <property type="project" value="UniProtKB-ARBA"/>
</dbReference>
<name>A0A7X6DQD5_9BACT</name>
<sequence>MSPDPLSLISENKRTLDQEFARVADICNGCRRCFNLCPSFDQMFIRIDDRTGEADSLAKKDQDDITDLCYYCKLCYNHCPYTPPHHFNLDFPRLMLLGKAERAKTHRPTFRDRILVDTDWVGRWGRRLAPLLNWANSVRAVRLLIHRWFGIHKDRILPKIATETFTEWRAKNQPPQSAPATKKVALFHTCYVNYNAPDIGKASVQVLEKNDIEVITPPQRCCGMPYFDVGDIESAREKARFNIRSLEEVIQAGYDIVAPMPTCSLMLKKEYPALLGDEARTVSEHTFDLCEYLMRLNSEGKLNKEFKNPIGKISYQIPCHLRDQNIGYKSRDLMKLIPGTTIDVIEKCSAHDGTWGIKTEYFDESMKTAKPLFRAIEEGNPDMVATDCPLAGMQILQGTGKEPLHPIQIVKKAYGL</sequence>
<proteinExistence type="predicted"/>
<evidence type="ECO:0000256" key="1">
    <source>
        <dbReference type="ARBA" id="ARBA00022485"/>
    </source>
</evidence>
<dbReference type="NCBIfam" id="NF008369">
    <property type="entry name" value="PRK11168.1"/>
    <property type="match status" value="1"/>
</dbReference>
<evidence type="ECO:0000256" key="4">
    <source>
        <dbReference type="ARBA" id="ARBA00023004"/>
    </source>
</evidence>
<dbReference type="Proteomes" id="UP000534783">
    <property type="component" value="Unassembled WGS sequence"/>
</dbReference>
<evidence type="ECO:0000313" key="8">
    <source>
        <dbReference type="Proteomes" id="UP000534783"/>
    </source>
</evidence>
<dbReference type="PROSITE" id="PS00198">
    <property type="entry name" value="4FE4S_FER_1"/>
    <property type="match status" value="2"/>
</dbReference>
<keyword evidence="1" id="KW-0004">4Fe-4S</keyword>
<evidence type="ECO:0000313" key="7">
    <source>
        <dbReference type="EMBL" id="NKE71446.1"/>
    </source>
</evidence>
<organism evidence="7 8">
    <name type="scientific">Candidatus Manganitrophus noduliformans</name>
    <dbReference type="NCBI Taxonomy" id="2606439"/>
    <lineage>
        <taxon>Bacteria</taxon>
        <taxon>Pseudomonadati</taxon>
        <taxon>Nitrospirota</taxon>
        <taxon>Nitrospiria</taxon>
        <taxon>Candidatus Troglogloeales</taxon>
        <taxon>Candidatus Manganitrophaceae</taxon>
        <taxon>Candidatus Manganitrophus</taxon>
    </lineage>
</organism>
<keyword evidence="2" id="KW-0479">Metal-binding</keyword>
<dbReference type="AlphaFoldDB" id="A0A7X6DQD5"/>
<keyword evidence="4" id="KW-0408">Iron</keyword>
<dbReference type="Pfam" id="PF13237">
    <property type="entry name" value="Fer4_10"/>
    <property type="match status" value="1"/>
</dbReference>
<keyword evidence="5" id="KW-0411">Iron-sulfur</keyword>
<dbReference type="PANTHER" id="PTHR32479:SF19">
    <property type="entry name" value="ANAEROBIC GLYCEROL-3-PHOSPHATE DEHYDROGENASE SUBUNIT C"/>
    <property type="match status" value="1"/>
</dbReference>
<evidence type="ECO:0000256" key="5">
    <source>
        <dbReference type="ARBA" id="ARBA00023014"/>
    </source>
</evidence>
<dbReference type="GO" id="GO:0051539">
    <property type="term" value="F:4 iron, 4 sulfur cluster binding"/>
    <property type="evidence" value="ECO:0007669"/>
    <property type="project" value="UniProtKB-KW"/>
</dbReference>
<keyword evidence="3" id="KW-0677">Repeat</keyword>
<dbReference type="SUPFAM" id="SSF54862">
    <property type="entry name" value="4Fe-4S ferredoxins"/>
    <property type="match status" value="1"/>
</dbReference>
<evidence type="ECO:0000259" key="6">
    <source>
        <dbReference type="PROSITE" id="PS51379"/>
    </source>
</evidence>